<evidence type="ECO:0000256" key="2">
    <source>
        <dbReference type="ARBA" id="ARBA00002204"/>
    </source>
</evidence>
<dbReference type="PANTHER" id="PTHR31118">
    <property type="entry name" value="CYCLASE-LIKE PROTEIN 2"/>
    <property type="match status" value="1"/>
</dbReference>
<comment type="pathway">
    <text evidence="11">Amino-acid degradation; L-tryptophan degradation via kynurenine pathway; L-kynurenine from L-tryptophan: step 2/2.</text>
</comment>
<evidence type="ECO:0000256" key="9">
    <source>
        <dbReference type="ARBA" id="ARBA00023079"/>
    </source>
</evidence>
<evidence type="ECO:0000256" key="10">
    <source>
        <dbReference type="ARBA" id="ARBA00048496"/>
    </source>
</evidence>
<dbReference type="GO" id="GO:0004061">
    <property type="term" value="F:arylformamidase activity"/>
    <property type="evidence" value="ECO:0007669"/>
    <property type="project" value="UniProtKB-EC"/>
</dbReference>
<dbReference type="Gene3D" id="3.50.30.50">
    <property type="entry name" value="Putative cyclase"/>
    <property type="match status" value="1"/>
</dbReference>
<comment type="subunit">
    <text evidence="3">Homodimer.</text>
</comment>
<accession>A0A2M7H310</accession>
<reference evidence="12 13" key="1">
    <citation type="submission" date="2017-09" db="EMBL/GenBank/DDBJ databases">
        <title>Depth-based differentiation of microbial function through sediment-hosted aquifers and enrichment of novel symbionts in the deep terrestrial subsurface.</title>
        <authorList>
            <person name="Probst A.J."/>
            <person name="Ladd B."/>
            <person name="Jarett J.K."/>
            <person name="Geller-Mcgrath D.E."/>
            <person name="Sieber C.M."/>
            <person name="Emerson J.B."/>
            <person name="Anantharaman K."/>
            <person name="Thomas B.C."/>
            <person name="Malmstrom R."/>
            <person name="Stieglmeier M."/>
            <person name="Klingl A."/>
            <person name="Woyke T."/>
            <person name="Ryan C.M."/>
            <person name="Banfield J.F."/>
        </authorList>
    </citation>
    <scope>NUCLEOTIDE SEQUENCE [LARGE SCALE GENOMIC DNA]</scope>
    <source>
        <strain evidence="12">CG15_BIG_FIL_POST_REV_8_21_14_020_45_12</strain>
    </source>
</reference>
<dbReference type="SUPFAM" id="SSF102198">
    <property type="entry name" value="Putative cyclase"/>
    <property type="match status" value="1"/>
</dbReference>
<dbReference type="EMBL" id="PFGC01000045">
    <property type="protein sequence ID" value="PIW36611.1"/>
    <property type="molecule type" value="Genomic_DNA"/>
</dbReference>
<gene>
    <name evidence="12" type="ORF">COW24_04350</name>
</gene>
<dbReference type="Pfam" id="PF04199">
    <property type="entry name" value="Cyclase"/>
    <property type="match status" value="1"/>
</dbReference>
<dbReference type="EC" id="3.5.1.9" evidence="4"/>
<evidence type="ECO:0000256" key="4">
    <source>
        <dbReference type="ARBA" id="ARBA00012930"/>
    </source>
</evidence>
<name>A0A2M7H310_9BACT</name>
<dbReference type="GO" id="GO:0019441">
    <property type="term" value="P:L-tryptophan catabolic process to kynurenine"/>
    <property type="evidence" value="ECO:0007669"/>
    <property type="project" value="InterPro"/>
</dbReference>
<keyword evidence="7" id="KW-0378">Hydrolase</keyword>
<keyword evidence="8" id="KW-0862">Zinc</keyword>
<evidence type="ECO:0000256" key="6">
    <source>
        <dbReference type="ARBA" id="ARBA00022723"/>
    </source>
</evidence>
<comment type="caution">
    <text evidence="12">The sequence shown here is derived from an EMBL/GenBank/DDBJ whole genome shotgun (WGS) entry which is preliminary data.</text>
</comment>
<proteinExistence type="predicted"/>
<evidence type="ECO:0000256" key="3">
    <source>
        <dbReference type="ARBA" id="ARBA00011738"/>
    </source>
</evidence>
<comment type="function">
    <text evidence="2">Catalyzes the hydrolysis of N-formyl-L-kynurenine to L-kynurenine, the second step in the kynurenine pathway of tryptophan degradation.</text>
</comment>
<organism evidence="12 13">
    <name type="scientific">Candidatus Kerfeldbacteria bacterium CG15_BIG_FIL_POST_REV_8_21_14_020_45_12</name>
    <dbReference type="NCBI Taxonomy" id="2014247"/>
    <lineage>
        <taxon>Bacteria</taxon>
        <taxon>Candidatus Kerfeldiibacteriota</taxon>
    </lineage>
</organism>
<dbReference type="PANTHER" id="PTHR31118:SF12">
    <property type="entry name" value="CYCLASE-LIKE PROTEIN 2"/>
    <property type="match status" value="1"/>
</dbReference>
<comment type="cofactor">
    <cofactor evidence="1">
        <name>Zn(2+)</name>
        <dbReference type="ChEBI" id="CHEBI:29105"/>
    </cofactor>
</comment>
<keyword evidence="6" id="KW-0479">Metal-binding</keyword>
<evidence type="ECO:0000256" key="1">
    <source>
        <dbReference type="ARBA" id="ARBA00001947"/>
    </source>
</evidence>
<evidence type="ECO:0000313" key="12">
    <source>
        <dbReference type="EMBL" id="PIW36611.1"/>
    </source>
</evidence>
<comment type="catalytic activity">
    <reaction evidence="10">
        <text>N-formyl-L-kynurenine + H2O = L-kynurenine + formate + H(+)</text>
        <dbReference type="Rhea" id="RHEA:13009"/>
        <dbReference type="ChEBI" id="CHEBI:15377"/>
        <dbReference type="ChEBI" id="CHEBI:15378"/>
        <dbReference type="ChEBI" id="CHEBI:15740"/>
        <dbReference type="ChEBI" id="CHEBI:57959"/>
        <dbReference type="ChEBI" id="CHEBI:58629"/>
        <dbReference type="EC" id="3.5.1.9"/>
    </reaction>
</comment>
<dbReference type="Proteomes" id="UP000230292">
    <property type="component" value="Unassembled WGS sequence"/>
</dbReference>
<sequence>MTIYDCSVPLSEDVVTWPGEPSFSRKVLRDIKKDGAEVHELTLSAHTGTHVDAPRHFIAGAVGLDSFPVDAYVGPATVIDLTAVVFAPDQPKEIEPEHLAEYDLSGVSRVLFKTENSVRDLLMQSEFVTDYVSLSLATAELLVKNGIRLIGVDYLSIEKKGNPGHPVHTAVLGAGIVNVEGVRLTEVPAGDYTVAALPLNLVNADGSPARVVLYR</sequence>
<dbReference type="GO" id="GO:0046872">
    <property type="term" value="F:metal ion binding"/>
    <property type="evidence" value="ECO:0007669"/>
    <property type="project" value="UniProtKB-KW"/>
</dbReference>
<evidence type="ECO:0000256" key="11">
    <source>
        <dbReference type="ARBA" id="ARBA00060547"/>
    </source>
</evidence>
<evidence type="ECO:0000256" key="8">
    <source>
        <dbReference type="ARBA" id="ARBA00022833"/>
    </source>
</evidence>
<dbReference type="InterPro" id="IPR007325">
    <property type="entry name" value="KFase/CYL"/>
</dbReference>
<evidence type="ECO:0000256" key="7">
    <source>
        <dbReference type="ARBA" id="ARBA00022801"/>
    </source>
</evidence>
<dbReference type="AlphaFoldDB" id="A0A2M7H310"/>
<keyword evidence="9" id="KW-0823">Tryptophan catabolism</keyword>
<evidence type="ECO:0000313" key="13">
    <source>
        <dbReference type="Proteomes" id="UP000230292"/>
    </source>
</evidence>
<evidence type="ECO:0000256" key="5">
    <source>
        <dbReference type="ARBA" id="ARBA00014889"/>
    </source>
</evidence>
<protein>
    <recommendedName>
        <fullName evidence="5">Kynurenine formamidase</fullName>
        <ecNumber evidence="4">3.5.1.9</ecNumber>
    </recommendedName>
</protein>
<dbReference type="InterPro" id="IPR037175">
    <property type="entry name" value="KFase_sf"/>
</dbReference>
<dbReference type="FunFam" id="3.50.30.50:FF:000001">
    <property type="entry name" value="Kynurenine formamidase"/>
    <property type="match status" value="1"/>
</dbReference>